<keyword evidence="1" id="KW-0472">Membrane</keyword>
<keyword evidence="1" id="KW-0812">Transmembrane</keyword>
<reference evidence="2" key="1">
    <citation type="journal article" date="2014" name="Int. J. Syst. Evol. Microbiol.">
        <title>Complete genome sequence of Corynebacterium casei LMG S-19264T (=DSM 44701T), isolated from a smear-ripened cheese.</title>
        <authorList>
            <consortium name="US DOE Joint Genome Institute (JGI-PGF)"/>
            <person name="Walter F."/>
            <person name="Albersmeier A."/>
            <person name="Kalinowski J."/>
            <person name="Ruckert C."/>
        </authorList>
    </citation>
    <scope>NUCLEOTIDE SEQUENCE</scope>
    <source>
        <strain evidence="2">JCM 3093</strain>
    </source>
</reference>
<comment type="caution">
    <text evidence="2">The sequence shown here is derived from an EMBL/GenBank/DDBJ whole genome shotgun (WGS) entry which is preliminary data.</text>
</comment>
<gene>
    <name evidence="2" type="ORF">GCM10010126_40330</name>
</gene>
<organism evidence="2 3">
    <name type="scientific">Planomonospora parontospora</name>
    <dbReference type="NCBI Taxonomy" id="58119"/>
    <lineage>
        <taxon>Bacteria</taxon>
        <taxon>Bacillati</taxon>
        <taxon>Actinomycetota</taxon>
        <taxon>Actinomycetes</taxon>
        <taxon>Streptosporangiales</taxon>
        <taxon>Streptosporangiaceae</taxon>
        <taxon>Planomonospora</taxon>
    </lineage>
</organism>
<protein>
    <submittedName>
        <fullName evidence="2">Uncharacterized protein</fullName>
    </submittedName>
</protein>
<keyword evidence="1" id="KW-1133">Transmembrane helix</keyword>
<evidence type="ECO:0000313" key="2">
    <source>
        <dbReference type="EMBL" id="GGK76980.1"/>
    </source>
</evidence>
<proteinExistence type="predicted"/>
<dbReference type="RefSeq" id="WP_191896113.1">
    <property type="nucleotide sequence ID" value="NZ_BMQD01000012.1"/>
</dbReference>
<reference evidence="2" key="2">
    <citation type="submission" date="2022-09" db="EMBL/GenBank/DDBJ databases">
        <authorList>
            <person name="Sun Q."/>
            <person name="Ohkuma M."/>
        </authorList>
    </citation>
    <scope>NUCLEOTIDE SEQUENCE</scope>
    <source>
        <strain evidence="2">JCM 3093</strain>
    </source>
</reference>
<dbReference type="EMBL" id="BMQD01000012">
    <property type="protein sequence ID" value="GGK76980.1"/>
    <property type="molecule type" value="Genomic_DNA"/>
</dbReference>
<sequence length="168" mass="17088">MNDLRGPATALVGAVGAAALTAGAVMTARGLQGRGEIRDELIRQKITFPGKGLPRQLAAQAGRRVETGPQARAFADVIGGNVRQATQGRTYSEVSADLHAAGGQDETLGALRQTAFMGETLRASLMTAYQAWQLTSLTVGLGVVLMGVGAAFITVSAALRPAGGPSGG</sequence>
<evidence type="ECO:0000256" key="1">
    <source>
        <dbReference type="SAM" id="Phobius"/>
    </source>
</evidence>
<accession>A0AA37BIP1</accession>
<feature type="transmembrane region" description="Helical" evidence="1">
    <location>
        <begin position="6"/>
        <end position="28"/>
    </location>
</feature>
<dbReference type="Proteomes" id="UP000627984">
    <property type="component" value="Unassembled WGS sequence"/>
</dbReference>
<feature type="transmembrane region" description="Helical" evidence="1">
    <location>
        <begin position="134"/>
        <end position="159"/>
    </location>
</feature>
<name>A0AA37BIP1_9ACTN</name>
<evidence type="ECO:0000313" key="3">
    <source>
        <dbReference type="Proteomes" id="UP000627984"/>
    </source>
</evidence>
<dbReference type="AlphaFoldDB" id="A0AA37BIP1"/>